<comment type="caution">
    <text evidence="9">The sequence shown here is derived from an EMBL/GenBank/DDBJ whole genome shotgun (WGS) entry which is preliminary data.</text>
</comment>
<dbReference type="InterPro" id="IPR009006">
    <property type="entry name" value="Ala_racemase/Decarboxylase_C"/>
</dbReference>
<dbReference type="HAMAP" id="MF_01201">
    <property type="entry name" value="Ala_racemase"/>
    <property type="match status" value="1"/>
</dbReference>
<reference evidence="9 10" key="1">
    <citation type="submission" date="2016-04" db="EMBL/GenBank/DDBJ databases">
        <authorList>
            <person name="Evans L.H."/>
            <person name="Alamgir A."/>
            <person name="Owens N."/>
            <person name="Weber N.D."/>
            <person name="Virtaneva K."/>
            <person name="Barbian K."/>
            <person name="Babar A."/>
            <person name="Rosenke K."/>
        </authorList>
    </citation>
    <scope>NUCLEOTIDE SEQUENCE [LARGE SCALE GENOMIC DNA]</scope>
    <source>
        <strain evidence="9 10">LMa1</strain>
    </source>
</reference>
<dbReference type="SMART" id="SM01005">
    <property type="entry name" value="Ala_racemase_C"/>
    <property type="match status" value="1"/>
</dbReference>
<dbReference type="STRING" id="1838280.A6M21_02705"/>
<evidence type="ECO:0000256" key="2">
    <source>
        <dbReference type="ARBA" id="ARBA00001933"/>
    </source>
</evidence>
<dbReference type="PANTHER" id="PTHR30511:SF0">
    <property type="entry name" value="ALANINE RACEMASE, CATABOLIC-RELATED"/>
    <property type="match status" value="1"/>
</dbReference>
<protein>
    <recommendedName>
        <fullName evidence="5">Alanine racemase</fullName>
        <ecNumber evidence="5">5.1.1.1</ecNumber>
    </recommendedName>
</protein>
<evidence type="ECO:0000313" key="9">
    <source>
        <dbReference type="EMBL" id="OAT86742.1"/>
    </source>
</evidence>
<keyword evidence="4 5" id="KW-0413">Isomerase</keyword>
<dbReference type="Pfam" id="PF00842">
    <property type="entry name" value="Ala_racemase_C"/>
    <property type="match status" value="1"/>
</dbReference>
<comment type="function">
    <text evidence="5">Catalyzes the interconversion of L-alanine and D-alanine. May also act on other amino acids.</text>
</comment>
<feature type="binding site" evidence="5 7">
    <location>
        <position position="312"/>
    </location>
    <ligand>
        <name>substrate</name>
    </ligand>
</feature>
<dbReference type="Gene3D" id="3.20.20.10">
    <property type="entry name" value="Alanine racemase"/>
    <property type="match status" value="1"/>
</dbReference>
<dbReference type="FunFam" id="3.20.20.10:FF:000002">
    <property type="entry name" value="Alanine racemase"/>
    <property type="match status" value="1"/>
</dbReference>
<accession>A0A1B7LJU0</accession>
<dbReference type="InterPro" id="IPR020622">
    <property type="entry name" value="Ala_racemase_pyridoxalP-BS"/>
</dbReference>
<gene>
    <name evidence="9" type="ORF">A6M21_02705</name>
</gene>
<dbReference type="SUPFAM" id="SSF51419">
    <property type="entry name" value="PLP-binding barrel"/>
    <property type="match status" value="1"/>
</dbReference>
<comment type="catalytic activity">
    <reaction evidence="1 5">
        <text>L-alanine = D-alanine</text>
        <dbReference type="Rhea" id="RHEA:20249"/>
        <dbReference type="ChEBI" id="CHEBI:57416"/>
        <dbReference type="ChEBI" id="CHEBI:57972"/>
        <dbReference type="EC" id="5.1.1.1"/>
    </reaction>
</comment>
<evidence type="ECO:0000259" key="8">
    <source>
        <dbReference type="SMART" id="SM01005"/>
    </source>
</evidence>
<feature type="active site" description="Proton acceptor; specific for D-alanine" evidence="5">
    <location>
        <position position="37"/>
    </location>
</feature>
<dbReference type="GO" id="GO:0009252">
    <property type="term" value="P:peptidoglycan biosynthetic process"/>
    <property type="evidence" value="ECO:0007669"/>
    <property type="project" value="TreeGrafter"/>
</dbReference>
<dbReference type="GO" id="GO:0005829">
    <property type="term" value="C:cytosol"/>
    <property type="evidence" value="ECO:0007669"/>
    <property type="project" value="TreeGrafter"/>
</dbReference>
<dbReference type="PROSITE" id="PS00395">
    <property type="entry name" value="ALANINE_RACEMASE"/>
    <property type="match status" value="1"/>
</dbReference>
<feature type="modified residue" description="N6-(pyridoxal phosphate)lysine" evidence="5 6">
    <location>
        <position position="37"/>
    </location>
</feature>
<evidence type="ECO:0000256" key="4">
    <source>
        <dbReference type="ARBA" id="ARBA00023235"/>
    </source>
</evidence>
<dbReference type="Pfam" id="PF01168">
    <property type="entry name" value="Ala_racemase_N"/>
    <property type="match status" value="1"/>
</dbReference>
<dbReference type="GO" id="GO:0030170">
    <property type="term" value="F:pyridoxal phosphate binding"/>
    <property type="evidence" value="ECO:0007669"/>
    <property type="project" value="UniProtKB-UniRule"/>
</dbReference>
<dbReference type="InterPro" id="IPR000821">
    <property type="entry name" value="Ala_racemase"/>
</dbReference>
<comment type="pathway">
    <text evidence="5">Amino-acid biosynthesis; D-alanine biosynthesis; D-alanine from L-alanine: step 1/1.</text>
</comment>
<dbReference type="NCBIfam" id="TIGR00492">
    <property type="entry name" value="alr"/>
    <property type="match status" value="1"/>
</dbReference>
<name>A0A1B7LJU0_9FIRM</name>
<evidence type="ECO:0000256" key="1">
    <source>
        <dbReference type="ARBA" id="ARBA00000316"/>
    </source>
</evidence>
<feature type="binding site" evidence="5 7">
    <location>
        <position position="135"/>
    </location>
    <ligand>
        <name>substrate</name>
    </ligand>
</feature>
<dbReference type="CDD" id="cd00430">
    <property type="entry name" value="PLPDE_III_AR"/>
    <property type="match status" value="1"/>
</dbReference>
<dbReference type="PRINTS" id="PR00992">
    <property type="entry name" value="ALARACEMASE"/>
</dbReference>
<comment type="cofactor">
    <cofactor evidence="2 5 6">
        <name>pyridoxal 5'-phosphate</name>
        <dbReference type="ChEBI" id="CHEBI:597326"/>
    </cofactor>
</comment>
<evidence type="ECO:0000256" key="3">
    <source>
        <dbReference type="ARBA" id="ARBA00022898"/>
    </source>
</evidence>
<keyword evidence="10" id="KW-1185">Reference proteome</keyword>
<dbReference type="EMBL" id="LYVF01000009">
    <property type="protein sequence ID" value="OAT86742.1"/>
    <property type="molecule type" value="Genomic_DNA"/>
</dbReference>
<feature type="active site" description="Proton acceptor; specific for L-alanine" evidence="5">
    <location>
        <position position="264"/>
    </location>
</feature>
<dbReference type="InterPro" id="IPR029066">
    <property type="entry name" value="PLP-binding_barrel"/>
</dbReference>
<dbReference type="InterPro" id="IPR011079">
    <property type="entry name" value="Ala_racemase_C"/>
</dbReference>
<dbReference type="RefSeq" id="WP_066666058.1">
    <property type="nucleotide sequence ID" value="NZ_LYVF01000009.1"/>
</dbReference>
<dbReference type="Gene3D" id="2.40.37.10">
    <property type="entry name" value="Lyase, Ornithine Decarboxylase, Chain A, domain 1"/>
    <property type="match status" value="1"/>
</dbReference>
<dbReference type="PANTHER" id="PTHR30511">
    <property type="entry name" value="ALANINE RACEMASE"/>
    <property type="match status" value="1"/>
</dbReference>
<evidence type="ECO:0000256" key="6">
    <source>
        <dbReference type="PIRSR" id="PIRSR600821-50"/>
    </source>
</evidence>
<sequence length="372" mass="39908">MLTRPVRAEVDLGAVAHNIRQIKGLLKPGTEMMAVVKADAYGHGALPVARVALANGATRLAVAILNEALALREGGVTAPILILGYTPEEQADMLVARDITQTVFTMEMARSLSAAAVKAGKTAKVHLKIDTGMSRIGVTPEEAPDFAAAVSDLPGLEVEGAFTHMATADETDKSFTRRQFGRFMQAMDGIAARGISIPVKHVANSATTLELPEMHLDLVRPGIIIYGLWPSSEVKRIIDLKPAMQLKARVAYVKEVPGGTSVSYGRKFTTAGTARIATLPIGYADGWSRLLSNKAEVLIHGRRAPVIGRVCMDQCMVDATGIPDVQVGDEAVLFGRQGDQFLPVEEPAAKMGTINYELVCLISKRVPRVYVE</sequence>
<dbReference type="EC" id="5.1.1.1" evidence="5"/>
<dbReference type="InterPro" id="IPR001608">
    <property type="entry name" value="Ala_racemase_N"/>
</dbReference>
<dbReference type="AlphaFoldDB" id="A0A1B7LJU0"/>
<evidence type="ECO:0000313" key="10">
    <source>
        <dbReference type="Proteomes" id="UP000078532"/>
    </source>
</evidence>
<feature type="domain" description="Alanine racemase C-terminal" evidence="8">
    <location>
        <begin position="243"/>
        <end position="371"/>
    </location>
</feature>
<dbReference type="UniPathway" id="UPA00042">
    <property type="reaction ID" value="UER00497"/>
</dbReference>
<evidence type="ECO:0000256" key="7">
    <source>
        <dbReference type="PIRSR" id="PIRSR600821-52"/>
    </source>
</evidence>
<dbReference type="GO" id="GO:0030632">
    <property type="term" value="P:D-alanine biosynthetic process"/>
    <property type="evidence" value="ECO:0007669"/>
    <property type="project" value="UniProtKB-UniRule"/>
</dbReference>
<keyword evidence="3 5" id="KW-0663">Pyridoxal phosphate</keyword>
<dbReference type="OrthoDB" id="9813814at2"/>
<organism evidence="9 10">
    <name type="scientific">Desulfotomaculum copahuensis</name>
    <dbReference type="NCBI Taxonomy" id="1838280"/>
    <lineage>
        <taxon>Bacteria</taxon>
        <taxon>Bacillati</taxon>
        <taxon>Bacillota</taxon>
        <taxon>Clostridia</taxon>
        <taxon>Eubacteriales</taxon>
        <taxon>Desulfotomaculaceae</taxon>
        <taxon>Desulfotomaculum</taxon>
    </lineage>
</organism>
<proteinExistence type="inferred from homology"/>
<dbReference type="Proteomes" id="UP000078532">
    <property type="component" value="Unassembled WGS sequence"/>
</dbReference>
<dbReference type="GO" id="GO:0008784">
    <property type="term" value="F:alanine racemase activity"/>
    <property type="evidence" value="ECO:0007669"/>
    <property type="project" value="UniProtKB-UniRule"/>
</dbReference>
<evidence type="ECO:0000256" key="5">
    <source>
        <dbReference type="HAMAP-Rule" id="MF_01201"/>
    </source>
</evidence>
<dbReference type="FunFam" id="2.40.37.10:FF:000006">
    <property type="entry name" value="Alanine racemase"/>
    <property type="match status" value="1"/>
</dbReference>
<dbReference type="SUPFAM" id="SSF50621">
    <property type="entry name" value="Alanine racemase C-terminal domain-like"/>
    <property type="match status" value="1"/>
</dbReference>
<comment type="similarity">
    <text evidence="5">Belongs to the alanine racemase family.</text>
</comment>